<evidence type="ECO:0000313" key="2">
    <source>
        <dbReference type="Proteomes" id="UP000233556"/>
    </source>
</evidence>
<keyword evidence="2" id="KW-1185">Reference proteome</keyword>
<accession>A0A2I0U1A2</accession>
<sequence length="100" mass="11842">MQRTRRLRAGNEEKLKKHQLSLANVVVILHVDWQRKMEIRSLFPAAKGFLGPQEKHQTRLIFLYGQEQNAKFRYDWGTRGEVLYRSKYVFLAGVHMLANK</sequence>
<gene>
    <name evidence="1" type="ORF">llap_9874</name>
</gene>
<proteinExistence type="predicted"/>
<protein>
    <submittedName>
        <fullName evidence="1">Uncharacterized protein</fullName>
    </submittedName>
</protein>
<dbReference type="AlphaFoldDB" id="A0A2I0U1A2"/>
<dbReference type="EMBL" id="KZ506401">
    <property type="protein sequence ID" value="PKU39821.1"/>
    <property type="molecule type" value="Genomic_DNA"/>
</dbReference>
<reference evidence="2" key="1">
    <citation type="submission" date="2017-11" db="EMBL/GenBank/DDBJ databases">
        <authorList>
            <person name="Lima N.C."/>
            <person name="Parody-Merino A.M."/>
            <person name="Battley P.F."/>
            <person name="Fidler A.E."/>
            <person name="Prosdocimi F."/>
        </authorList>
    </citation>
    <scope>NUCLEOTIDE SEQUENCE [LARGE SCALE GENOMIC DNA]</scope>
</reference>
<organism evidence="1 2">
    <name type="scientific">Limosa lapponica baueri</name>
    <dbReference type="NCBI Taxonomy" id="1758121"/>
    <lineage>
        <taxon>Eukaryota</taxon>
        <taxon>Metazoa</taxon>
        <taxon>Chordata</taxon>
        <taxon>Craniata</taxon>
        <taxon>Vertebrata</taxon>
        <taxon>Euteleostomi</taxon>
        <taxon>Archelosauria</taxon>
        <taxon>Archosauria</taxon>
        <taxon>Dinosauria</taxon>
        <taxon>Saurischia</taxon>
        <taxon>Theropoda</taxon>
        <taxon>Coelurosauria</taxon>
        <taxon>Aves</taxon>
        <taxon>Neognathae</taxon>
        <taxon>Neoaves</taxon>
        <taxon>Charadriiformes</taxon>
        <taxon>Scolopacidae</taxon>
        <taxon>Limosa</taxon>
    </lineage>
</organism>
<name>A0A2I0U1A2_LIMLA</name>
<reference evidence="2" key="2">
    <citation type="submission" date="2017-12" db="EMBL/GenBank/DDBJ databases">
        <title>Genome sequence of the Bar-tailed Godwit (Limosa lapponica baueri).</title>
        <authorList>
            <person name="Lima N.C.B."/>
            <person name="Parody-Merino A.M."/>
            <person name="Battley P.F."/>
            <person name="Fidler A.E."/>
            <person name="Prosdocimi F."/>
        </authorList>
    </citation>
    <scope>NUCLEOTIDE SEQUENCE [LARGE SCALE GENOMIC DNA]</scope>
</reference>
<evidence type="ECO:0000313" key="1">
    <source>
        <dbReference type="EMBL" id="PKU39821.1"/>
    </source>
</evidence>
<dbReference type="Proteomes" id="UP000233556">
    <property type="component" value="Unassembled WGS sequence"/>
</dbReference>